<dbReference type="Proteomes" id="UP000189274">
    <property type="component" value="Unassembled WGS sequence"/>
</dbReference>
<protein>
    <submittedName>
        <fullName evidence="1">Uncharacterized protein</fullName>
    </submittedName>
</protein>
<proteinExistence type="predicted"/>
<evidence type="ECO:0000313" key="2">
    <source>
        <dbReference type="Proteomes" id="UP000189274"/>
    </source>
</evidence>
<dbReference type="AlphaFoldDB" id="A0A1V2LLD4"/>
<evidence type="ECO:0000313" key="1">
    <source>
        <dbReference type="EMBL" id="ONH72462.1"/>
    </source>
</evidence>
<name>A0A1V2LLD4_PICKU</name>
<reference evidence="2" key="1">
    <citation type="journal article" date="2017" name="Genome Announc.">
        <title>Genome sequences of Cyberlindnera fabianii 65, Pichia kudriavzevii 129, and Saccharomyces cerevisiae 131 isolated from fermented masau fruits in Zimbabwe.</title>
        <authorList>
            <person name="van Rijswijck I.M.H."/>
            <person name="Derks M.F.L."/>
            <person name="Abee T."/>
            <person name="de Ridder D."/>
            <person name="Smid E.J."/>
        </authorList>
    </citation>
    <scope>NUCLEOTIDE SEQUENCE [LARGE SCALE GENOMIC DNA]</scope>
    <source>
        <strain evidence="2">129</strain>
    </source>
</reference>
<gene>
    <name evidence="1" type="ORF">BOH78_3784</name>
</gene>
<sequence length="21" mass="2519">MVCKGVVYKVVYEKCTKRRTK</sequence>
<dbReference type="EMBL" id="MQVM01000021">
    <property type="protein sequence ID" value="ONH72462.1"/>
    <property type="molecule type" value="Genomic_DNA"/>
</dbReference>
<organism evidence="1 2">
    <name type="scientific">Pichia kudriavzevii</name>
    <name type="common">Yeast</name>
    <name type="synonym">Issatchenkia orientalis</name>
    <dbReference type="NCBI Taxonomy" id="4909"/>
    <lineage>
        <taxon>Eukaryota</taxon>
        <taxon>Fungi</taxon>
        <taxon>Dikarya</taxon>
        <taxon>Ascomycota</taxon>
        <taxon>Saccharomycotina</taxon>
        <taxon>Pichiomycetes</taxon>
        <taxon>Pichiales</taxon>
        <taxon>Pichiaceae</taxon>
        <taxon>Pichia</taxon>
    </lineage>
</organism>
<comment type="caution">
    <text evidence="1">The sequence shown here is derived from an EMBL/GenBank/DDBJ whole genome shotgun (WGS) entry which is preliminary data.</text>
</comment>
<accession>A0A1V2LLD4</accession>